<feature type="region of interest" description="Disordered" evidence="1">
    <location>
        <begin position="19"/>
        <end position="60"/>
    </location>
</feature>
<evidence type="ECO:0000256" key="1">
    <source>
        <dbReference type="SAM" id="MobiDB-lite"/>
    </source>
</evidence>
<dbReference type="Proteomes" id="UP000006968">
    <property type="component" value="Chromosome VII"/>
</dbReference>
<proteinExistence type="predicted"/>
<organism evidence="2 3">
    <name type="scientific">Saccharomyces arboricola (strain H-6 / AS 2.3317 / CBS 10644)</name>
    <name type="common">Yeast</name>
    <dbReference type="NCBI Taxonomy" id="1160507"/>
    <lineage>
        <taxon>Eukaryota</taxon>
        <taxon>Fungi</taxon>
        <taxon>Dikarya</taxon>
        <taxon>Ascomycota</taxon>
        <taxon>Saccharomycotina</taxon>
        <taxon>Saccharomycetes</taxon>
        <taxon>Saccharomycetales</taxon>
        <taxon>Saccharomycetaceae</taxon>
        <taxon>Saccharomyces</taxon>
    </lineage>
</organism>
<dbReference type="HOGENOM" id="CLU_1058272_0_0_1"/>
<sequence length="265" mass="29719">MIATPRTVTMNKDVKYKKAVAKPARDRQTSVTRGSRPVVSRDPRKLSTQSSFMSSTSVSGQRRLSREEIINEMEKEQDAIVVRLLREIEGLKEENSRLKNQLHHPVPTRKSSPFLESESAIFDEEECNYSYTLDTSMRKFSDGASKRTVLPLTPKDSVTHIAHRPRRLSRNASMSNGTSISDTVFPIETKINSAPITSRNFSPADLPHHTLLPRSLSGGFSSNDLTETGALLHDRRRRSSNYSLDGSNSLKADLMAKRFQTGSLK</sequence>
<gene>
    <name evidence="2" type="ORF">SU7_1300</name>
</gene>
<reference evidence="2 3" key="1">
    <citation type="journal article" date="2013" name="BMC Genomics">
        <title>High quality de novo sequencing and assembly of the Saccharomyces arboricolus genome.</title>
        <authorList>
            <person name="Liti G."/>
            <person name="Nguyen Ba A.N."/>
            <person name="Blythe M."/>
            <person name="Mueller C.A."/>
            <person name="Bergstroem A."/>
            <person name="Cubillos F.A."/>
            <person name="Dafhnis-Calas F."/>
            <person name="Khoshraftar S."/>
            <person name="Malla S."/>
            <person name="Mehta N."/>
            <person name="Siow C.C."/>
            <person name="Warringer J."/>
            <person name="Moses A.M."/>
            <person name="Louis E.J."/>
            <person name="Nieduszynski C.A."/>
        </authorList>
    </citation>
    <scope>NUCLEOTIDE SEQUENCE [LARGE SCALE GENOMIC DNA]</scope>
    <source>
        <strain evidence="3">H-6 / AS 2.3317 / CBS 10644</strain>
    </source>
</reference>
<evidence type="ECO:0000313" key="3">
    <source>
        <dbReference type="Proteomes" id="UP000006968"/>
    </source>
</evidence>
<accession>J8Q7G7</accession>
<evidence type="ECO:0000313" key="2">
    <source>
        <dbReference type="EMBL" id="EJS43544.1"/>
    </source>
</evidence>
<comment type="caution">
    <text evidence="2">The sequence shown here is derived from an EMBL/GenBank/DDBJ whole genome shotgun (WGS) entry which is preliminary data.</text>
</comment>
<name>J8Q7G7_SACAR</name>
<feature type="compositionally biased region" description="Low complexity" evidence="1">
    <location>
        <begin position="47"/>
        <end position="59"/>
    </location>
</feature>
<dbReference type="EMBL" id="ALIE01000089">
    <property type="protein sequence ID" value="EJS43544.1"/>
    <property type="molecule type" value="Genomic_DNA"/>
</dbReference>
<protein>
    <submittedName>
        <fullName evidence="2">Rts3p</fullName>
    </submittedName>
</protein>
<dbReference type="OrthoDB" id="4026704at2759"/>
<keyword evidence="3" id="KW-1185">Reference proteome</keyword>
<dbReference type="AlphaFoldDB" id="J8Q7G7"/>